<accession>A0A8B9BNI7</accession>
<dbReference type="GO" id="GO:0005813">
    <property type="term" value="C:centrosome"/>
    <property type="evidence" value="ECO:0007669"/>
    <property type="project" value="UniProtKB-SubCell"/>
</dbReference>
<dbReference type="PANTHER" id="PTHR21553:SF24">
    <property type="entry name" value="(E2-INDEPENDENT) E3 UBIQUITIN-CONJUGATING ENZYME FATS"/>
    <property type="match status" value="1"/>
</dbReference>
<keyword evidence="8" id="KW-1185">Reference proteome</keyword>
<feature type="compositionally biased region" description="Basic and acidic residues" evidence="4">
    <location>
        <begin position="250"/>
        <end position="259"/>
    </location>
</feature>
<reference evidence="7" key="2">
    <citation type="submission" date="2025-09" db="UniProtKB">
        <authorList>
            <consortium name="Ensembl"/>
        </authorList>
    </citation>
    <scope>IDENTIFICATION</scope>
</reference>
<protein>
    <submittedName>
        <fullName evidence="7">Chromosome 10 open reading frame 90</fullName>
    </submittedName>
</protein>
<keyword evidence="3" id="KW-0206">Cytoskeleton</keyword>
<feature type="compositionally biased region" description="Basic and acidic residues" evidence="4">
    <location>
        <begin position="487"/>
        <end position="497"/>
    </location>
</feature>
<dbReference type="Pfam" id="PF17730">
    <property type="entry name" value="Centro_C10orf90"/>
    <property type="match status" value="1"/>
</dbReference>
<evidence type="ECO:0000256" key="2">
    <source>
        <dbReference type="ARBA" id="ARBA00022490"/>
    </source>
</evidence>
<dbReference type="GeneTree" id="ENSGT00940000153123"/>
<feature type="region of interest" description="Disordered" evidence="4">
    <location>
        <begin position="196"/>
        <end position="274"/>
    </location>
</feature>
<dbReference type="Ensembl" id="ENSABRT00000009729.1">
    <property type="protein sequence ID" value="ENSABRP00000006759.1"/>
    <property type="gene ID" value="ENSABRG00000006215.1"/>
</dbReference>
<feature type="compositionally biased region" description="Polar residues" evidence="4">
    <location>
        <begin position="233"/>
        <end position="242"/>
    </location>
</feature>
<dbReference type="GO" id="GO:0005829">
    <property type="term" value="C:cytosol"/>
    <property type="evidence" value="ECO:0007669"/>
    <property type="project" value="Ensembl"/>
</dbReference>
<feature type="compositionally biased region" description="Low complexity" evidence="4">
    <location>
        <begin position="476"/>
        <end position="485"/>
    </location>
</feature>
<evidence type="ECO:0000256" key="1">
    <source>
        <dbReference type="ARBA" id="ARBA00004300"/>
    </source>
</evidence>
<evidence type="ECO:0000313" key="7">
    <source>
        <dbReference type="Ensembl" id="ENSABRP00000006759.1"/>
    </source>
</evidence>
<feature type="domain" description="Centrosomal protein C10orf90 N-terminal" evidence="6">
    <location>
        <begin position="99"/>
        <end position="595"/>
    </location>
</feature>
<sequence>MPSGGSKTLCLPCARHGRLDFKVKPRAKWTQEAQSFVTQLYLTINYCSWKRAGCLGAAQKQWGSNRTCTGLQQESAAERKSSSVEESLSSTSTKLISSIVISQMIDENKSKENWSSLLMQSAIPQPSAYHLKQSLANHGSVNVNSAFMVLPSRLEIQASLDDTTSSLDSPTTNEKQRQNRWKGFASITITARRVAAGSSDPAWRSRAVPEPHAVSPTLSKVPVDPHHWPPPGQANQNVTPSKASECCSKSGEELPERFSSHRNKEKGVGLQSSDGREKVLPSFISSVHLQVSQQCPNTIYYVDKSLNMCLVQPRIKCQKMHRSTLSFSINCSSSRLTADGVDGIANGEPTEEILHTKLLRENKTPLRTNLSAGLTENNVINKQTTNEGYLGTKYPLKSVCASGLRAFDIPKGPNTITTKQHDDKQSGSYHTTFSFHLPNSSDEAGTQMPSGSQRKQCTTTIRETTASASLLDTASRRTTAAAGGSLKNKDPSKDTSIPKDIQAQGILKPRKSVSKSMCNTKTSSRVVLEENVHRQNQLLKSDYESCGSSGKTEEHEEEEERARASREALSAPRCLDATRQSRSALAQPDVSPEPERSPPAPLTLKEALEIHKPQFISRSQERLKKLEHMVQQRKAQQNDAPVSNQGALLVRKLSSASASSKKKQYTIPHPLSDNLFKPKERFIPEKEMHMRSKRIYDNLPEVKKKQEEKQKRIIIQSNRLRVEIFKKQLLDQLLQRNTE</sequence>
<evidence type="ECO:0000256" key="3">
    <source>
        <dbReference type="ARBA" id="ARBA00023212"/>
    </source>
</evidence>
<dbReference type="InterPro" id="IPR029299">
    <property type="entry name" value="ALMS_motif"/>
</dbReference>
<name>A0A8B9BNI7_9AVES</name>
<dbReference type="GO" id="GO:0046599">
    <property type="term" value="P:regulation of centriole replication"/>
    <property type="evidence" value="ECO:0007669"/>
    <property type="project" value="TreeGrafter"/>
</dbReference>
<feature type="domain" description="ALMS motif" evidence="5">
    <location>
        <begin position="601"/>
        <end position="737"/>
    </location>
</feature>
<comment type="subcellular location">
    <subcellularLocation>
        <location evidence="1">Cytoplasm</location>
        <location evidence="1">Cytoskeleton</location>
        <location evidence="1">Microtubule organizing center</location>
        <location evidence="1">Centrosome</location>
    </subcellularLocation>
</comment>
<dbReference type="GO" id="GO:0008017">
    <property type="term" value="F:microtubule binding"/>
    <property type="evidence" value="ECO:0007669"/>
    <property type="project" value="TreeGrafter"/>
</dbReference>
<feature type="compositionally biased region" description="Polar residues" evidence="4">
    <location>
        <begin position="514"/>
        <end position="525"/>
    </location>
</feature>
<evidence type="ECO:0000259" key="5">
    <source>
        <dbReference type="Pfam" id="PF15309"/>
    </source>
</evidence>
<evidence type="ECO:0000256" key="4">
    <source>
        <dbReference type="SAM" id="MobiDB-lite"/>
    </source>
</evidence>
<feature type="compositionally biased region" description="Polar residues" evidence="4">
    <location>
        <begin position="426"/>
        <end position="472"/>
    </location>
</feature>
<proteinExistence type="predicted"/>
<organism evidence="7 8">
    <name type="scientific">Anser brachyrhynchus</name>
    <name type="common">Pink-footed goose</name>
    <dbReference type="NCBI Taxonomy" id="132585"/>
    <lineage>
        <taxon>Eukaryota</taxon>
        <taxon>Metazoa</taxon>
        <taxon>Chordata</taxon>
        <taxon>Craniata</taxon>
        <taxon>Vertebrata</taxon>
        <taxon>Euteleostomi</taxon>
        <taxon>Archelosauria</taxon>
        <taxon>Archosauria</taxon>
        <taxon>Dinosauria</taxon>
        <taxon>Saurischia</taxon>
        <taxon>Theropoda</taxon>
        <taxon>Coelurosauria</taxon>
        <taxon>Aves</taxon>
        <taxon>Neognathae</taxon>
        <taxon>Galloanserae</taxon>
        <taxon>Anseriformes</taxon>
        <taxon>Anatidae</taxon>
        <taxon>Anserinae</taxon>
        <taxon>Anser</taxon>
    </lineage>
</organism>
<dbReference type="PANTHER" id="PTHR21553">
    <property type="entry name" value="ALMS1-RELATED"/>
    <property type="match status" value="1"/>
</dbReference>
<gene>
    <name evidence="7" type="primary">C10orf90</name>
</gene>
<dbReference type="GO" id="GO:0005654">
    <property type="term" value="C:nucleoplasm"/>
    <property type="evidence" value="ECO:0007669"/>
    <property type="project" value="Ensembl"/>
</dbReference>
<feature type="region of interest" description="Disordered" evidence="4">
    <location>
        <begin position="539"/>
        <end position="600"/>
    </location>
</feature>
<evidence type="ECO:0000259" key="6">
    <source>
        <dbReference type="Pfam" id="PF17730"/>
    </source>
</evidence>
<dbReference type="GO" id="GO:0005814">
    <property type="term" value="C:centriole"/>
    <property type="evidence" value="ECO:0007669"/>
    <property type="project" value="TreeGrafter"/>
</dbReference>
<dbReference type="InterPro" id="IPR041179">
    <property type="entry name" value="C10orf90_N"/>
</dbReference>
<dbReference type="Proteomes" id="UP000694426">
    <property type="component" value="Unplaced"/>
</dbReference>
<evidence type="ECO:0000313" key="8">
    <source>
        <dbReference type="Proteomes" id="UP000694426"/>
    </source>
</evidence>
<feature type="region of interest" description="Disordered" evidence="4">
    <location>
        <begin position="412"/>
        <end position="525"/>
    </location>
</feature>
<keyword evidence="2" id="KW-0963">Cytoplasm</keyword>
<dbReference type="AlphaFoldDB" id="A0A8B9BNI7"/>
<reference evidence="7" key="1">
    <citation type="submission" date="2025-08" db="UniProtKB">
        <authorList>
            <consortium name="Ensembl"/>
        </authorList>
    </citation>
    <scope>IDENTIFICATION</scope>
</reference>
<dbReference type="Pfam" id="PF15309">
    <property type="entry name" value="ALMS_motif"/>
    <property type="match status" value="1"/>
</dbReference>